<dbReference type="EMBL" id="JAENHM010000064">
    <property type="protein sequence ID" value="MBK1840545.1"/>
    <property type="molecule type" value="Genomic_DNA"/>
</dbReference>
<dbReference type="InterPro" id="IPR005119">
    <property type="entry name" value="LysR_subst-bd"/>
</dbReference>
<evidence type="ECO:0000256" key="2">
    <source>
        <dbReference type="ARBA" id="ARBA00023015"/>
    </source>
</evidence>
<dbReference type="SUPFAM" id="SSF46785">
    <property type="entry name" value="Winged helix' DNA-binding domain"/>
    <property type="match status" value="1"/>
</dbReference>
<dbReference type="RefSeq" id="WP_200197177.1">
    <property type="nucleotide sequence ID" value="NZ_JAENHM010000064.1"/>
</dbReference>
<evidence type="ECO:0000313" key="7">
    <source>
        <dbReference type="Proteomes" id="UP000652760"/>
    </source>
</evidence>
<dbReference type="Gene3D" id="1.10.10.10">
    <property type="entry name" value="Winged helix-like DNA-binding domain superfamily/Winged helix DNA-binding domain"/>
    <property type="match status" value="1"/>
</dbReference>
<dbReference type="Gene3D" id="3.40.190.10">
    <property type="entry name" value="Periplasmic binding protein-like II"/>
    <property type="match status" value="2"/>
</dbReference>
<keyword evidence="2" id="KW-0805">Transcription regulation</keyword>
<dbReference type="PANTHER" id="PTHR30126:SF98">
    <property type="entry name" value="HTH-TYPE TRANSCRIPTIONAL ACTIVATOR BAUR"/>
    <property type="match status" value="1"/>
</dbReference>
<dbReference type="InterPro" id="IPR036388">
    <property type="entry name" value="WH-like_DNA-bd_sf"/>
</dbReference>
<name>A0ABS1FAU6_9PROT</name>
<gene>
    <name evidence="6" type="ORF">JHL17_24380</name>
</gene>
<dbReference type="Pfam" id="PF03466">
    <property type="entry name" value="LysR_substrate"/>
    <property type="match status" value="1"/>
</dbReference>
<dbReference type="CDD" id="cd05466">
    <property type="entry name" value="PBP2_LTTR_substrate"/>
    <property type="match status" value="1"/>
</dbReference>
<proteinExistence type="inferred from homology"/>
<accession>A0ABS1FAU6</accession>
<evidence type="ECO:0000256" key="4">
    <source>
        <dbReference type="ARBA" id="ARBA00023163"/>
    </source>
</evidence>
<keyword evidence="3" id="KW-0238">DNA-binding</keyword>
<comment type="similarity">
    <text evidence="1">Belongs to the LysR transcriptional regulatory family.</text>
</comment>
<keyword evidence="7" id="KW-1185">Reference proteome</keyword>
<reference evidence="7" key="1">
    <citation type="submission" date="2021-01" db="EMBL/GenBank/DDBJ databases">
        <title>Genome public.</title>
        <authorList>
            <person name="Liu C."/>
            <person name="Sun Q."/>
        </authorList>
    </citation>
    <scope>NUCLEOTIDE SEQUENCE [LARGE SCALE GENOMIC DNA]</scope>
    <source>
        <strain evidence="7">YIM B02556</strain>
    </source>
</reference>
<evidence type="ECO:0000313" key="6">
    <source>
        <dbReference type="EMBL" id="MBK1840545.1"/>
    </source>
</evidence>
<dbReference type="PANTHER" id="PTHR30126">
    <property type="entry name" value="HTH-TYPE TRANSCRIPTIONAL REGULATOR"/>
    <property type="match status" value="1"/>
</dbReference>
<feature type="domain" description="HTH lysR-type" evidence="5">
    <location>
        <begin position="6"/>
        <end position="63"/>
    </location>
</feature>
<protein>
    <submittedName>
        <fullName evidence="6">LysR family transcriptional regulator</fullName>
    </submittedName>
</protein>
<organism evidence="6 7">
    <name type="scientific">Azospirillum endophyticum</name>
    <dbReference type="NCBI Taxonomy" id="2800326"/>
    <lineage>
        <taxon>Bacteria</taxon>
        <taxon>Pseudomonadati</taxon>
        <taxon>Pseudomonadota</taxon>
        <taxon>Alphaproteobacteria</taxon>
        <taxon>Rhodospirillales</taxon>
        <taxon>Azospirillaceae</taxon>
        <taxon>Azospirillum</taxon>
    </lineage>
</organism>
<dbReference type="PROSITE" id="PS50931">
    <property type="entry name" value="HTH_LYSR"/>
    <property type="match status" value="1"/>
</dbReference>
<evidence type="ECO:0000256" key="3">
    <source>
        <dbReference type="ARBA" id="ARBA00023125"/>
    </source>
</evidence>
<evidence type="ECO:0000259" key="5">
    <source>
        <dbReference type="PROSITE" id="PS50931"/>
    </source>
</evidence>
<evidence type="ECO:0000256" key="1">
    <source>
        <dbReference type="ARBA" id="ARBA00009437"/>
    </source>
</evidence>
<dbReference type="Pfam" id="PF00126">
    <property type="entry name" value="HTH_1"/>
    <property type="match status" value="1"/>
</dbReference>
<dbReference type="InterPro" id="IPR000847">
    <property type="entry name" value="LysR_HTH_N"/>
</dbReference>
<sequence>MNVDNIDLRLLRVFHTLAESGGFAGAQAKLGLTPSTLSIHLSNLEQRLGMTLCERGRNGFRLTEKGERVHRATKRLFHALDDFRIETASLRGRLVGELTIGLVDSTVTDSRSPIAAAINRFEQRDNEVHIRLAVDRPSGLNHALLDGRLNLAVAVFPHHVAGVEYETLYTETSLLYCGQGHPLYERIGAGLEVPDVTRYHFVARAYSLERDLAAIGQANHKASVENMEAQAHLILSGQFIGFLPEHYAAQWIAAERMRAVQPDRYRMPSDIALALPAAATRSNQLVRAFCDDLRAANAAR</sequence>
<dbReference type="Proteomes" id="UP000652760">
    <property type="component" value="Unassembled WGS sequence"/>
</dbReference>
<keyword evidence="4" id="KW-0804">Transcription</keyword>
<comment type="caution">
    <text evidence="6">The sequence shown here is derived from an EMBL/GenBank/DDBJ whole genome shotgun (WGS) entry which is preliminary data.</text>
</comment>
<dbReference type="SUPFAM" id="SSF53850">
    <property type="entry name" value="Periplasmic binding protein-like II"/>
    <property type="match status" value="1"/>
</dbReference>
<dbReference type="InterPro" id="IPR036390">
    <property type="entry name" value="WH_DNA-bd_sf"/>
</dbReference>